<protein>
    <recommendedName>
        <fullName evidence="4">Helicase ATP-binding domain-containing protein</fullName>
    </recommendedName>
</protein>
<dbReference type="AlphaFoldDB" id="A0A072NUV1"/>
<dbReference type="GO" id="GO:0043138">
    <property type="term" value="F:3'-5' DNA helicase activity"/>
    <property type="evidence" value="ECO:0007669"/>
    <property type="project" value="TreeGrafter"/>
</dbReference>
<dbReference type="PANTHER" id="PTHR13710">
    <property type="entry name" value="DNA HELICASE RECQ FAMILY MEMBER"/>
    <property type="match status" value="1"/>
</dbReference>
<feature type="non-terminal residue" evidence="5">
    <location>
        <position position="1005"/>
    </location>
</feature>
<dbReference type="SMART" id="SM00487">
    <property type="entry name" value="DEXDc"/>
    <property type="match status" value="1"/>
</dbReference>
<keyword evidence="3" id="KW-0812">Transmembrane</keyword>
<dbReference type="GO" id="GO:0005524">
    <property type="term" value="F:ATP binding"/>
    <property type="evidence" value="ECO:0007669"/>
    <property type="project" value="InterPro"/>
</dbReference>
<dbReference type="GeneID" id="25288061"/>
<comment type="caution">
    <text evidence="5">The sequence shown here is derived from an EMBL/GenBank/DDBJ whole genome shotgun (WGS) entry which is preliminary data.</text>
</comment>
<dbReference type="GO" id="GO:0003676">
    <property type="term" value="F:nucleic acid binding"/>
    <property type="evidence" value="ECO:0007669"/>
    <property type="project" value="InterPro"/>
</dbReference>
<evidence type="ECO:0000313" key="5">
    <source>
        <dbReference type="EMBL" id="KEF50778.1"/>
    </source>
</evidence>
<dbReference type="EMBL" id="AMGV01000117">
    <property type="protein sequence ID" value="KEF50778.1"/>
    <property type="molecule type" value="Genomic_DNA"/>
</dbReference>
<dbReference type="RefSeq" id="XP_013253368.1">
    <property type="nucleotide sequence ID" value="XM_013397914.1"/>
</dbReference>
<sequence>MQTFTPYPHARYWIVGGGHDYSAQDDRAGPQGDAFQRMLRTYKEKYDAQWQERRQIADDPKGVENQSRWVQYMGWAALFDAKDKRMIYLAGLMPRRAGIRTPAHRRSDESLGEVDPVLIRLGESFDRVMQRCAARLKLVPHESLLWLNSIDPMKPAGRPFELKQNEKSMYRYRQFVKRCLIYSVRTGRLGREVSRQSHGIRWTDVQWEWLQRIEAVLGLLGSGRQEDGEDEEDGEEGKEWQHALDEAVFTYCIVMLQQRVLVNWYESPLLFFAAVLGINDARGSWSEPKHYTGSLAGLVWCGRMLLLEEAFRESPEDPNEMTVETVDGFQEVQHRWLAAGSYSPMSTLINWMAYGKGFRTKEGGTPKVLWEQNGQVMRYLNQSIHVDNFMAMAQEAVNEAEAMLSLLMYDEWATVASTIDLRRIQDSVSFEGTGCSFATEPRNAWLRAGFSFVAERARATMWPSQGGSEPRVAEVKAWIRRFKTFKRLLMVIMHIWGGQPGRGPEMTTLKHCDTQQLMRNVFVFDGAVMLITDRDKNRSIRGLGRKVARFFSERVSRMVVAYIAWLMPFEEFIHDVSGVAGPDKSLWSYMWKDARRGTWDTAQLSDGLAALTGEHMGVEAMVSDYRHVAIGFARVIKGIVVRRMEVEIEEGEGEEVDGPEEAATSGPKWEWIWDAQSTHGSVIAADHYAIDSRFPSRMQPEKLMKFQEISRLWHRFLEGRRGAQESAKAADNIKKGPSTVTKTKTVATGTLSSARHRKRKRICASGEVEDATTSSSLPRSRRVKHESSHSTLLEDIPRGLEQLVGRSATWRMPEQGEAMEKIMAMQAGESLTVVLPTGAGKSVLFMLPPLVEAWGTTVVIVPFAALMDDLVTRACKSGIDCIRWRPGRLQGRELPMRVARLVVASADTEEVGQFRDYIGSLRDRKLLRRIFVDEAHTVIMDVSYRKKLDQIKGIYRYGCPVIALTATLPGVVVPWFQATMLMRDSTIIRAGTVKRNVRYNVVRVT</sequence>
<evidence type="ECO:0000256" key="1">
    <source>
        <dbReference type="ARBA" id="ARBA00005446"/>
    </source>
</evidence>
<dbReference type="InterPro" id="IPR011545">
    <property type="entry name" value="DEAD/DEAH_box_helicase_dom"/>
</dbReference>
<feature type="region of interest" description="Disordered" evidence="2">
    <location>
        <begin position="724"/>
        <end position="791"/>
    </location>
</feature>
<dbReference type="Pfam" id="PF00270">
    <property type="entry name" value="DEAD"/>
    <property type="match status" value="1"/>
</dbReference>
<dbReference type="GO" id="GO:0000724">
    <property type="term" value="P:double-strand break repair via homologous recombination"/>
    <property type="evidence" value="ECO:0007669"/>
    <property type="project" value="TreeGrafter"/>
</dbReference>
<dbReference type="HOGENOM" id="CLU_001104_5_0_1"/>
<feature type="compositionally biased region" description="Low complexity" evidence="2">
    <location>
        <begin position="739"/>
        <end position="750"/>
    </location>
</feature>
<evidence type="ECO:0000256" key="3">
    <source>
        <dbReference type="SAM" id="Phobius"/>
    </source>
</evidence>
<keyword evidence="6" id="KW-1185">Reference proteome</keyword>
<evidence type="ECO:0000256" key="2">
    <source>
        <dbReference type="SAM" id="MobiDB-lite"/>
    </source>
</evidence>
<proteinExistence type="inferred from homology"/>
<dbReference type="GO" id="GO:0009378">
    <property type="term" value="F:four-way junction helicase activity"/>
    <property type="evidence" value="ECO:0007669"/>
    <property type="project" value="TreeGrafter"/>
</dbReference>
<dbReference type="OrthoDB" id="4161398at2759"/>
<dbReference type="VEuPathDB" id="FungiDB:A1O9_13170"/>
<comment type="similarity">
    <text evidence="1">Belongs to the helicase family. RecQ subfamily.</text>
</comment>
<evidence type="ECO:0000259" key="4">
    <source>
        <dbReference type="PROSITE" id="PS51192"/>
    </source>
</evidence>
<dbReference type="SUPFAM" id="SSF52540">
    <property type="entry name" value="P-loop containing nucleoside triphosphate hydrolases"/>
    <property type="match status" value="1"/>
</dbReference>
<dbReference type="Gene3D" id="3.40.50.300">
    <property type="entry name" value="P-loop containing nucleotide triphosphate hydrolases"/>
    <property type="match status" value="1"/>
</dbReference>
<keyword evidence="3" id="KW-1133">Transmembrane helix</keyword>
<dbReference type="PROSITE" id="PS51192">
    <property type="entry name" value="HELICASE_ATP_BIND_1"/>
    <property type="match status" value="1"/>
</dbReference>
<feature type="transmembrane region" description="Helical" evidence="3">
    <location>
        <begin position="954"/>
        <end position="976"/>
    </location>
</feature>
<gene>
    <name evidence="5" type="ORF">A1O9_13170</name>
</gene>
<feature type="domain" description="Helicase ATP-binding" evidence="4">
    <location>
        <begin position="822"/>
        <end position="986"/>
    </location>
</feature>
<keyword evidence="3" id="KW-0472">Membrane</keyword>
<dbReference type="InterPro" id="IPR014001">
    <property type="entry name" value="Helicase_ATP-bd"/>
</dbReference>
<name>A0A072NUV1_9EURO</name>
<reference evidence="5 6" key="1">
    <citation type="submission" date="2013-03" db="EMBL/GenBank/DDBJ databases">
        <title>The Genome Sequence of Exophiala aquamarina CBS 119918.</title>
        <authorList>
            <consortium name="The Broad Institute Genomics Platform"/>
            <person name="Cuomo C."/>
            <person name="de Hoog S."/>
            <person name="Gorbushina A."/>
            <person name="Walker B."/>
            <person name="Young S.K."/>
            <person name="Zeng Q."/>
            <person name="Gargeya S."/>
            <person name="Fitzgerald M."/>
            <person name="Haas B."/>
            <person name="Abouelleil A."/>
            <person name="Allen A.W."/>
            <person name="Alvarado L."/>
            <person name="Arachchi H.M."/>
            <person name="Berlin A.M."/>
            <person name="Chapman S.B."/>
            <person name="Gainer-Dewar J."/>
            <person name="Goldberg J."/>
            <person name="Griggs A."/>
            <person name="Gujja S."/>
            <person name="Hansen M."/>
            <person name="Howarth C."/>
            <person name="Imamovic A."/>
            <person name="Ireland A."/>
            <person name="Larimer J."/>
            <person name="McCowan C."/>
            <person name="Murphy C."/>
            <person name="Pearson M."/>
            <person name="Poon T.W."/>
            <person name="Priest M."/>
            <person name="Roberts A."/>
            <person name="Saif S."/>
            <person name="Shea T."/>
            <person name="Sisk P."/>
            <person name="Sykes S."/>
            <person name="Wortman J."/>
            <person name="Nusbaum C."/>
            <person name="Birren B."/>
        </authorList>
    </citation>
    <scope>NUCLEOTIDE SEQUENCE [LARGE SCALE GENOMIC DNA]</scope>
    <source>
        <strain evidence="5 6">CBS 119918</strain>
    </source>
</reference>
<dbReference type="PANTHER" id="PTHR13710:SF154">
    <property type="entry name" value="RECQ HELICASE, PUTATIVE (AFU_ORTHOLOGUE AFUA_6G14720)-RELATED"/>
    <property type="match status" value="1"/>
</dbReference>
<dbReference type="GO" id="GO:0005694">
    <property type="term" value="C:chromosome"/>
    <property type="evidence" value="ECO:0007669"/>
    <property type="project" value="TreeGrafter"/>
</dbReference>
<dbReference type="GO" id="GO:0005737">
    <property type="term" value="C:cytoplasm"/>
    <property type="evidence" value="ECO:0007669"/>
    <property type="project" value="TreeGrafter"/>
</dbReference>
<dbReference type="InterPro" id="IPR027417">
    <property type="entry name" value="P-loop_NTPase"/>
</dbReference>
<organism evidence="5 6">
    <name type="scientific">Exophiala aquamarina CBS 119918</name>
    <dbReference type="NCBI Taxonomy" id="1182545"/>
    <lineage>
        <taxon>Eukaryota</taxon>
        <taxon>Fungi</taxon>
        <taxon>Dikarya</taxon>
        <taxon>Ascomycota</taxon>
        <taxon>Pezizomycotina</taxon>
        <taxon>Eurotiomycetes</taxon>
        <taxon>Chaetothyriomycetidae</taxon>
        <taxon>Chaetothyriales</taxon>
        <taxon>Herpotrichiellaceae</taxon>
        <taxon>Exophiala</taxon>
    </lineage>
</organism>
<dbReference type="Proteomes" id="UP000027920">
    <property type="component" value="Unassembled WGS sequence"/>
</dbReference>
<evidence type="ECO:0000313" key="6">
    <source>
        <dbReference type="Proteomes" id="UP000027920"/>
    </source>
</evidence>
<accession>A0A072NUV1</accession>